<dbReference type="InterPro" id="IPR016024">
    <property type="entry name" value="ARM-type_fold"/>
</dbReference>
<evidence type="ECO:0000256" key="2">
    <source>
        <dbReference type="ARBA" id="ARBA00010559"/>
    </source>
</evidence>
<accession>A0ABQ6MRS5</accession>
<keyword evidence="5 7" id="KW-0539">Nucleus</keyword>
<dbReference type="SMART" id="SM01036">
    <property type="entry name" value="BP28CT"/>
    <property type="match status" value="1"/>
</dbReference>
<feature type="region of interest" description="Disordered" evidence="8">
    <location>
        <begin position="549"/>
        <end position="569"/>
    </location>
</feature>
<feature type="compositionally biased region" description="Polar residues" evidence="8">
    <location>
        <begin position="1"/>
        <end position="21"/>
    </location>
</feature>
<comment type="subcellular location">
    <subcellularLocation>
        <location evidence="1 7">Nucleus</location>
        <location evidence="1 7">Nucleolus</location>
    </subcellularLocation>
</comment>
<evidence type="ECO:0000256" key="4">
    <source>
        <dbReference type="ARBA" id="ARBA00022552"/>
    </source>
</evidence>
<dbReference type="Pfam" id="PF08146">
    <property type="entry name" value="BP28CT"/>
    <property type="match status" value="1"/>
</dbReference>
<comment type="caution">
    <text evidence="10">The sequence shown here is derived from an EMBL/GenBank/DDBJ whole genome shotgun (WGS) entry which is preliminary data.</text>
</comment>
<dbReference type="InterPro" id="IPR040191">
    <property type="entry name" value="UTP10"/>
</dbReference>
<evidence type="ECO:0000313" key="11">
    <source>
        <dbReference type="Proteomes" id="UP001165060"/>
    </source>
</evidence>
<keyword evidence="6 7" id="KW-0687">Ribonucleoprotein</keyword>
<dbReference type="PANTHER" id="PTHR13457">
    <property type="entry name" value="BAP28"/>
    <property type="match status" value="1"/>
</dbReference>
<feature type="compositionally biased region" description="Low complexity" evidence="8">
    <location>
        <begin position="1298"/>
        <end position="1311"/>
    </location>
</feature>
<dbReference type="SUPFAM" id="SSF48371">
    <property type="entry name" value="ARM repeat"/>
    <property type="match status" value="2"/>
</dbReference>
<keyword evidence="11" id="KW-1185">Reference proteome</keyword>
<feature type="region of interest" description="Disordered" evidence="8">
    <location>
        <begin position="1"/>
        <end position="43"/>
    </location>
</feature>
<evidence type="ECO:0000256" key="5">
    <source>
        <dbReference type="ARBA" id="ARBA00023242"/>
    </source>
</evidence>
<keyword evidence="3 7" id="KW-0690">Ribosome biogenesis</keyword>
<feature type="domain" description="BP28 C-terminal" evidence="9">
    <location>
        <begin position="1867"/>
        <end position="2011"/>
    </location>
</feature>
<comment type="function">
    <text evidence="7">Involved in nucleolar processing of pre-18S ribosomal RNA.</text>
</comment>
<feature type="compositionally biased region" description="Low complexity" evidence="8">
    <location>
        <begin position="30"/>
        <end position="39"/>
    </location>
</feature>
<evidence type="ECO:0000256" key="7">
    <source>
        <dbReference type="RuleBase" id="RU367065"/>
    </source>
</evidence>
<dbReference type="EMBL" id="BRYB01001682">
    <property type="protein sequence ID" value="GMI31022.1"/>
    <property type="molecule type" value="Genomic_DNA"/>
</dbReference>
<proteinExistence type="inferred from homology"/>
<evidence type="ECO:0000256" key="1">
    <source>
        <dbReference type="ARBA" id="ARBA00004604"/>
    </source>
</evidence>
<keyword evidence="4 7" id="KW-0698">rRNA processing</keyword>
<dbReference type="PANTHER" id="PTHR13457:SF1">
    <property type="entry name" value="HEAT REPEAT-CONTAINING PROTEIN 1"/>
    <property type="match status" value="1"/>
</dbReference>
<comment type="similarity">
    <text evidence="2 7">Belongs to the HEATR1/UTP10 family.</text>
</comment>
<evidence type="ECO:0000259" key="9">
    <source>
        <dbReference type="SMART" id="SM01036"/>
    </source>
</evidence>
<reference evidence="10 11" key="1">
    <citation type="journal article" date="2023" name="Commun. Biol.">
        <title>Genome analysis of Parmales, the sister group of diatoms, reveals the evolutionary specialization of diatoms from phago-mixotrophs to photoautotrophs.</title>
        <authorList>
            <person name="Ban H."/>
            <person name="Sato S."/>
            <person name="Yoshikawa S."/>
            <person name="Yamada K."/>
            <person name="Nakamura Y."/>
            <person name="Ichinomiya M."/>
            <person name="Sato N."/>
            <person name="Blanc-Mathieu R."/>
            <person name="Endo H."/>
            <person name="Kuwata A."/>
            <person name="Ogata H."/>
        </authorList>
    </citation>
    <scope>NUCLEOTIDE SEQUENCE [LARGE SCALE GENOMIC DNA]</scope>
</reference>
<evidence type="ECO:0000256" key="6">
    <source>
        <dbReference type="ARBA" id="ARBA00023274"/>
    </source>
</evidence>
<organism evidence="10 11">
    <name type="scientific">Tetraparma gracilis</name>
    <dbReference type="NCBI Taxonomy" id="2962635"/>
    <lineage>
        <taxon>Eukaryota</taxon>
        <taxon>Sar</taxon>
        <taxon>Stramenopiles</taxon>
        <taxon>Ochrophyta</taxon>
        <taxon>Bolidophyceae</taxon>
        <taxon>Parmales</taxon>
        <taxon>Triparmaceae</taxon>
        <taxon>Tetraparma</taxon>
    </lineage>
</organism>
<evidence type="ECO:0000313" key="10">
    <source>
        <dbReference type="EMBL" id="GMI31022.1"/>
    </source>
</evidence>
<protein>
    <recommendedName>
        <fullName evidence="7">HEAT repeat-containing protein 1</fullName>
    </recommendedName>
</protein>
<gene>
    <name evidence="10" type="ORF">TeGR_g8319</name>
</gene>
<dbReference type="Proteomes" id="UP001165060">
    <property type="component" value="Unassembled WGS sequence"/>
</dbReference>
<sequence>MSSLSTQLNRLNGQSHATSAHSDVHGRGHGFTAAAGAAGQQLTEKSSRYKPTLVYESPRAAADAPTSLLRQRCQEALRELGGAGGQGPAHGDRVLASFAEIVAGPASEHSERALMTGAENAAVDAKLAKLLLHLAPCVPEPASLHVLEYLLRRYDAHARNGPALVTACLHCHDSPLFSRLLALVNVAQDRGLAFLRPHARAGAPPPPRRTIVEQASKDDGLLVVLAQVAVDAGEVASLLPDAAEGYNPGSPPSPLAPSPPHVARRVSFAAVAIVAALDLQARGSPSSSLSEPTLRCLLPPLIATTSSTSLCADARSFGYVLATSLSQNCPLTPATRDVITASILKGALSVDDSLRDDPLAGNSLELLDLTADALLAVFAVLFQAPQAPSPETALPLPAFKLLSKHRLLPAALGRIHATRGVSVARFLEAINERASQHLHTKAAPRYASLLKSLLAEPSLSSLWSKSSLIKTMTASLLTNFNANIGEYPHSPLSKSCLEVLKALHECNQPDVDGGIAASMHGLRGAADERTVALIEEVLGMAITVAASDPAEASSPSSPATPLPPRVALEHPDPATRLAAISAISASFKKEEDANTDRTLLSSLLHRFFSDGDAGVATSAAEAYLELAPGFPGLPVVGEEVLETALDKYGLHNTPPYSPNKKNRKLKKKQLSSCLKAAAQTLSLVTPAHLSSPSAPSSLTTNVVAHLPTAFGADRDVVPFLLTQAAEEAPASEIKAVYAAALAAIGGTKAADAFLLSFLSSVSPASLSSSSPVALRATFAALSHFSSSAAKTSKLPPSAASLIVSLIDATSPSPPQQEQLLLLLASTVKALKLDPPSTFSLTEQLLRVASDDLYTSFSVPALSPLSSSSPNTAFFYANLASSFDTASALPAERAIKLAAASLGEAVEGGKKTPKKKAAPKVTQDICVIPALAMLAHPDRVIRKQAVLFLGALASSPSASAPIASLASNASNAFALELEIDPSSFPRFLGNAVSSAGAPLRTSLLELMSANFMSSDASFQSVSTLLRAMEVAGDGSDALFPLAQRWELVGAGILSEFVGGERDPQASPAVLKNAVRLMRGVAGDGSGVGPGIITGGGGRARKYSVADSSFVLPLPESMLESILACLKSKGRCAEIVIQVIKKKSWCENIFVALPAPARLAIARLVLQAATSGVQAAGGAFDNLPLKCGEVGQLLEDADLSRGVDSSDDELLRVTTIASYIGKAKAVLMLGETQAEGWIVLKLLFNKLAQIMTSEGVEYSQIVFLEALVESSKLLTAAGLALPSLPPAANGSGKKSRRRSSSGGSSPKQSPQKQQAEKKQLDADCASYATLLVSLIKRSANTTVDTHALQLLGSLCDLSPAVTKSLLPALQIVTDVGADDDQEEGRFDDARAFEITSKCLMTVVPSYCKNGTNLFDLLKCFVTSFSSMAPHRRSGFFGSLLLTLTQVKKLASIGPIVGSLLSVVDGGSVEEGEQMRNFCFSLIQRSPAGEQIQSVLAILKYSSELLAHAAGVDVMVDGASPSKQGKNAAFWDVKFTDLLSLTANNDTSTKLLVCNMLMTVQTLMSSQSFALLLKASKGAQKSLLEVWEKLQTLLGATTDASGGDEDAMEDEEGEGEFDFFAAATEAVVESLCSLQRLLDVPNFLTTTKYLTHSSHSALIKKSLTILGERAAGAPAKSAEQVLFLDSVQEFTEAVGNLAEEDDSKVTGLVAIAKIASNLEGVEKLDKFVGALKVASAVLLENGEDVVYQSAAMCCCTLVGLLKMRALPFVGKLVGVVGLLNEGGGGGRKEAAGISVLVALAEHMPQYLGSHLAAVMAFVGTWEDEEAVGGLVKFLSEGVELRLMLPVVKKMTAGRSRCVNLLSKVVDNTPRSGVNGHVALCTDVLLGSMDAEGGSEAVRGLMVSIVMKLSEKQFRSLFDRLRSWWEDGGGGEREGGEEEQEQKAEVFWALAATLSKELKTIFLPCLATVLDDAVDVLAGFLGKKRRRGGSGQGRGGGQFASVVACLEAALQSDSFVGGTWTTSQDAMRYHKILKPVVGLMGHEGSCEQVVGLSVALAVAGGDEVLWKSMAHGIVSACGAEAPAVQKAGLDTLHNILESVGEEYLSLLPECLPVLSESLEKNDEEIVSRAKKVVALAEDLSGESLDSYL</sequence>
<evidence type="ECO:0000256" key="3">
    <source>
        <dbReference type="ARBA" id="ARBA00022517"/>
    </source>
</evidence>
<feature type="region of interest" description="Disordered" evidence="8">
    <location>
        <begin position="1283"/>
        <end position="1314"/>
    </location>
</feature>
<name>A0ABQ6MRS5_9STRA</name>
<evidence type="ECO:0000256" key="8">
    <source>
        <dbReference type="SAM" id="MobiDB-lite"/>
    </source>
</evidence>
<dbReference type="InterPro" id="IPR012954">
    <property type="entry name" value="BP28_C_dom"/>
</dbReference>